<dbReference type="EMBL" id="JAACJN010000021">
    <property type="protein sequence ID" value="KAF5389529.1"/>
    <property type="molecule type" value="Genomic_DNA"/>
</dbReference>
<keyword evidence="3" id="KW-1185">Reference proteome</keyword>
<accession>A0A8H5MD53</accession>
<comment type="caution">
    <text evidence="2">The sequence shown here is derived from an EMBL/GenBank/DDBJ whole genome shotgun (WGS) entry which is preliminary data.</text>
</comment>
<dbReference type="Proteomes" id="UP000518752">
    <property type="component" value="Unassembled WGS sequence"/>
</dbReference>
<evidence type="ECO:0000256" key="1">
    <source>
        <dbReference type="SAM" id="MobiDB-lite"/>
    </source>
</evidence>
<evidence type="ECO:0000313" key="3">
    <source>
        <dbReference type="Proteomes" id="UP000518752"/>
    </source>
</evidence>
<feature type="region of interest" description="Disordered" evidence="1">
    <location>
        <begin position="140"/>
        <end position="163"/>
    </location>
</feature>
<reference evidence="2 3" key="1">
    <citation type="journal article" date="2020" name="ISME J.">
        <title>Uncovering the hidden diversity of litter-decomposition mechanisms in mushroom-forming fungi.</title>
        <authorList>
            <person name="Floudas D."/>
            <person name="Bentzer J."/>
            <person name="Ahren D."/>
            <person name="Johansson T."/>
            <person name="Persson P."/>
            <person name="Tunlid A."/>
        </authorList>
    </citation>
    <scope>NUCLEOTIDE SEQUENCE [LARGE SCALE GENOMIC DNA]</scope>
    <source>
        <strain evidence="2 3">CBS 406.79</strain>
    </source>
</reference>
<protein>
    <submittedName>
        <fullName evidence="2">Uncharacterized protein</fullName>
    </submittedName>
</protein>
<name>A0A8H5MD53_9AGAR</name>
<organism evidence="2 3">
    <name type="scientific">Collybiopsis confluens</name>
    <dbReference type="NCBI Taxonomy" id="2823264"/>
    <lineage>
        <taxon>Eukaryota</taxon>
        <taxon>Fungi</taxon>
        <taxon>Dikarya</taxon>
        <taxon>Basidiomycota</taxon>
        <taxon>Agaricomycotina</taxon>
        <taxon>Agaricomycetes</taxon>
        <taxon>Agaricomycetidae</taxon>
        <taxon>Agaricales</taxon>
        <taxon>Marasmiineae</taxon>
        <taxon>Omphalotaceae</taxon>
        <taxon>Collybiopsis</taxon>
    </lineage>
</organism>
<dbReference type="AlphaFoldDB" id="A0A8H5MD53"/>
<proteinExistence type="predicted"/>
<gene>
    <name evidence="2" type="ORF">D9757_004205</name>
</gene>
<sequence length="163" mass="18683">MVSGEHRKVIYKHLKNWYLPNKVDEQQVRHSSLLMDKVFSSGSFPDGHAKRFLSKFRADFTKKYNKALSEEDFRTFEHYREDIGFLDDLFCEPGRGLGERRLKQDSRILEAQSDDISNVIVNDSELIESRTSIAFEAGISHDEGDSEGNSVEEVAGILDDTHL</sequence>
<evidence type="ECO:0000313" key="2">
    <source>
        <dbReference type="EMBL" id="KAF5389529.1"/>
    </source>
</evidence>